<dbReference type="InterPro" id="IPR035965">
    <property type="entry name" value="PAS-like_dom_sf"/>
</dbReference>
<gene>
    <name evidence="1" type="ORF">J2W40_002044</name>
</gene>
<accession>A0ABU1X2D2</accession>
<dbReference type="EMBL" id="JAVDWV010000008">
    <property type="protein sequence ID" value="MDR7155222.1"/>
    <property type="molecule type" value="Genomic_DNA"/>
</dbReference>
<dbReference type="SUPFAM" id="SSF55785">
    <property type="entry name" value="PYP-like sensor domain (PAS domain)"/>
    <property type="match status" value="1"/>
</dbReference>
<sequence length="164" mass="18285">MMRPMEPLPLHHSWPLFHLHDYLAPVALDPSLARNDVALAERGLGLWHCDLANETLSWTAGVYDMFGLERHSVVPRTLSVSLYASESREAMERLRSYAIRHKRGFTLDVDIHQADGMGQCALRLIAAPLLDQAGEVTALHGVKQLLPPGAPCSRRLDPTVFVML</sequence>
<organism evidence="1 2">
    <name type="scientific">Sphingobium xenophagum</name>
    <dbReference type="NCBI Taxonomy" id="121428"/>
    <lineage>
        <taxon>Bacteria</taxon>
        <taxon>Pseudomonadati</taxon>
        <taxon>Pseudomonadota</taxon>
        <taxon>Alphaproteobacteria</taxon>
        <taxon>Sphingomonadales</taxon>
        <taxon>Sphingomonadaceae</taxon>
        <taxon>Sphingobium</taxon>
    </lineage>
</organism>
<name>A0ABU1X2D2_SPHXE</name>
<reference evidence="1 2" key="1">
    <citation type="submission" date="2023-07" db="EMBL/GenBank/DDBJ databases">
        <title>Sorghum-associated microbial communities from plants grown in Nebraska, USA.</title>
        <authorList>
            <person name="Schachtman D."/>
        </authorList>
    </citation>
    <scope>NUCLEOTIDE SEQUENCE [LARGE SCALE GENOMIC DNA]</scope>
    <source>
        <strain evidence="1 2">4256</strain>
    </source>
</reference>
<evidence type="ECO:0000313" key="1">
    <source>
        <dbReference type="EMBL" id="MDR7155222.1"/>
    </source>
</evidence>
<proteinExistence type="predicted"/>
<evidence type="ECO:0000313" key="2">
    <source>
        <dbReference type="Proteomes" id="UP001267638"/>
    </source>
</evidence>
<protein>
    <submittedName>
        <fullName evidence="1">PAS domain-containing protein</fullName>
    </submittedName>
</protein>
<dbReference type="Proteomes" id="UP001267638">
    <property type="component" value="Unassembled WGS sequence"/>
</dbReference>
<dbReference type="Gene3D" id="3.30.450.20">
    <property type="entry name" value="PAS domain"/>
    <property type="match status" value="1"/>
</dbReference>
<keyword evidence="2" id="KW-1185">Reference proteome</keyword>
<comment type="caution">
    <text evidence="1">The sequence shown here is derived from an EMBL/GenBank/DDBJ whole genome shotgun (WGS) entry which is preliminary data.</text>
</comment>